<protein>
    <recommendedName>
        <fullName evidence="6">RING-type domain-containing protein</fullName>
    </recommendedName>
</protein>
<dbReference type="Proteomes" id="UP000664859">
    <property type="component" value="Unassembled WGS sequence"/>
</dbReference>
<feature type="compositionally biased region" description="Low complexity" evidence="5">
    <location>
        <begin position="758"/>
        <end position="781"/>
    </location>
</feature>
<gene>
    <name evidence="7" type="ORF">JKP88DRAFT_272564</name>
</gene>
<dbReference type="EMBL" id="JAFCMP010000112">
    <property type="protein sequence ID" value="KAG5186272.1"/>
    <property type="molecule type" value="Genomic_DNA"/>
</dbReference>
<dbReference type="InterPro" id="IPR013083">
    <property type="entry name" value="Znf_RING/FYVE/PHD"/>
</dbReference>
<keyword evidence="2 4" id="KW-0863">Zinc-finger</keyword>
<dbReference type="SUPFAM" id="SSF57850">
    <property type="entry name" value="RING/U-box"/>
    <property type="match status" value="1"/>
</dbReference>
<keyword evidence="8" id="KW-1185">Reference proteome</keyword>
<proteinExistence type="predicted"/>
<evidence type="ECO:0000256" key="2">
    <source>
        <dbReference type="ARBA" id="ARBA00022771"/>
    </source>
</evidence>
<evidence type="ECO:0000313" key="7">
    <source>
        <dbReference type="EMBL" id="KAG5186272.1"/>
    </source>
</evidence>
<sequence>MRERPQLTIEEIDRMMDIHMTLLAHASACTAPELCRDYLRDAHSCECGHTFCGACIVGKTVCPTCGKPVGRLTKNGSLNEMADEAACLGIAAEASIKKGARFSPTSVSELTSWKPPYNYGEQDERHKAMAKEAYICEVIRSAVTAETAPPTPAEGFGMFTDLDAGMKDSWCVRVASLHAAIAYGVWTILVPYYVADRARNGTRAVHWRPLQQDSKIRAERMQAYTTLKAVVAADYVNGAAKDTKLLDYYDWSLDHDDERLRYFQERDFSVEGDSASAGATSTQTIRGVASTFVRTMWAAVIVLGREPHPISAIRPLTAKEWCVLVKGHGVPEDLLPGTRVVPPPNYAELASNDNTFRGCKEFGFLSAITGDAFYSDIFMSRVFFVMRALKVAWENKSEGVDRNDLCGQVFHASSENTTCGFNNNIASVFGALHKSDLAWLDTSGQALTYSVYKFLDTFREDFLCTRRKLRADVAVSRALDRGGLNAKRAAGRLPDTEDDGLREMMRMLVKQIWGPTWRSVIQPWLRKHDLPAEAQAFLLTSASALEEGGIVKFADTKDFTRQDAERVQLLLMLHFSCLRSQVWRDSVVEEYELREGRYSLKMTRAFKTAACGDDGGLPHLAKWDLSETESALVHTVLTLCRPLLATGAKRTSRMFLDAAGAPITQRYIEAKVASVGAEWLGVPRLGPHSLRNMWISWMVNSGLVAEEDFDSLAAYVQVSRCTMLESYVCPSHNGPAQRVGKLLRDGGSNASVTAAVGAAETGAASDTASDDTSPTDTSTTSEDMDVEDGGGTGKPYGKALGAKRKEFKDSIMLAVTAHGGDVKQAFEALATKRRLGQLGAQEQWFRSDVTYFRDTDLPAFKKICSSR</sequence>
<evidence type="ECO:0000256" key="4">
    <source>
        <dbReference type="PROSITE-ProRule" id="PRU00175"/>
    </source>
</evidence>
<accession>A0A835Z2D7</accession>
<evidence type="ECO:0000256" key="3">
    <source>
        <dbReference type="ARBA" id="ARBA00022833"/>
    </source>
</evidence>
<dbReference type="GO" id="GO:0008270">
    <property type="term" value="F:zinc ion binding"/>
    <property type="evidence" value="ECO:0007669"/>
    <property type="project" value="UniProtKB-KW"/>
</dbReference>
<evidence type="ECO:0000256" key="5">
    <source>
        <dbReference type="SAM" id="MobiDB-lite"/>
    </source>
</evidence>
<dbReference type="PROSITE" id="PS50089">
    <property type="entry name" value="ZF_RING_2"/>
    <property type="match status" value="1"/>
</dbReference>
<name>A0A835Z2D7_9STRA</name>
<dbReference type="AlphaFoldDB" id="A0A835Z2D7"/>
<organism evidence="7 8">
    <name type="scientific">Tribonema minus</name>
    <dbReference type="NCBI Taxonomy" id="303371"/>
    <lineage>
        <taxon>Eukaryota</taxon>
        <taxon>Sar</taxon>
        <taxon>Stramenopiles</taxon>
        <taxon>Ochrophyta</taxon>
        <taxon>PX clade</taxon>
        <taxon>Xanthophyceae</taxon>
        <taxon>Tribonematales</taxon>
        <taxon>Tribonemataceae</taxon>
        <taxon>Tribonema</taxon>
    </lineage>
</organism>
<dbReference type="PROSITE" id="PS00518">
    <property type="entry name" value="ZF_RING_1"/>
    <property type="match status" value="1"/>
</dbReference>
<dbReference type="InterPro" id="IPR017907">
    <property type="entry name" value="Znf_RING_CS"/>
</dbReference>
<keyword evidence="3" id="KW-0862">Zinc</keyword>
<evidence type="ECO:0000259" key="6">
    <source>
        <dbReference type="PROSITE" id="PS50089"/>
    </source>
</evidence>
<reference evidence="7" key="1">
    <citation type="submission" date="2021-02" db="EMBL/GenBank/DDBJ databases">
        <title>First Annotated Genome of the Yellow-green Alga Tribonema minus.</title>
        <authorList>
            <person name="Mahan K.M."/>
        </authorList>
    </citation>
    <scope>NUCLEOTIDE SEQUENCE</scope>
    <source>
        <strain evidence="7">UTEX B ZZ1240</strain>
    </source>
</reference>
<feature type="region of interest" description="Disordered" evidence="5">
    <location>
        <begin position="758"/>
        <end position="797"/>
    </location>
</feature>
<dbReference type="InterPro" id="IPR001841">
    <property type="entry name" value="Znf_RING"/>
</dbReference>
<evidence type="ECO:0000313" key="8">
    <source>
        <dbReference type="Proteomes" id="UP000664859"/>
    </source>
</evidence>
<feature type="domain" description="RING-type" evidence="6">
    <location>
        <begin position="34"/>
        <end position="65"/>
    </location>
</feature>
<dbReference type="Gene3D" id="3.30.40.10">
    <property type="entry name" value="Zinc/RING finger domain, C3HC4 (zinc finger)"/>
    <property type="match status" value="1"/>
</dbReference>
<keyword evidence="1" id="KW-0479">Metal-binding</keyword>
<comment type="caution">
    <text evidence="7">The sequence shown here is derived from an EMBL/GenBank/DDBJ whole genome shotgun (WGS) entry which is preliminary data.</text>
</comment>
<evidence type="ECO:0000256" key="1">
    <source>
        <dbReference type="ARBA" id="ARBA00022723"/>
    </source>
</evidence>